<keyword evidence="4" id="KW-0547">Nucleotide-binding</keyword>
<dbReference type="InterPro" id="IPR003856">
    <property type="entry name" value="LPS_length_determ_N"/>
</dbReference>
<feature type="transmembrane region" description="Helical" evidence="8">
    <location>
        <begin position="491"/>
        <end position="510"/>
    </location>
</feature>
<gene>
    <name evidence="10" type="ORF">SAMN05660226_00644</name>
</gene>
<feature type="domain" description="Polysaccharide chain length determinant N-terminal" evidence="9">
    <location>
        <begin position="26"/>
        <end position="112"/>
    </location>
</feature>
<dbReference type="EMBL" id="FUYS01000001">
    <property type="protein sequence ID" value="SKB30633.1"/>
    <property type="molecule type" value="Genomic_DNA"/>
</dbReference>
<evidence type="ECO:0000256" key="7">
    <source>
        <dbReference type="ARBA" id="ARBA00023136"/>
    </source>
</evidence>
<evidence type="ECO:0000313" key="10">
    <source>
        <dbReference type="EMBL" id="SKB30633.1"/>
    </source>
</evidence>
<evidence type="ECO:0000256" key="3">
    <source>
        <dbReference type="ARBA" id="ARBA00022692"/>
    </source>
</evidence>
<evidence type="ECO:0000259" key="9">
    <source>
        <dbReference type="Pfam" id="PF02706"/>
    </source>
</evidence>
<dbReference type="AlphaFoldDB" id="A0A1T5A7J9"/>
<reference evidence="10 11" key="1">
    <citation type="submission" date="2017-02" db="EMBL/GenBank/DDBJ databases">
        <authorList>
            <person name="Peterson S.W."/>
        </authorList>
    </citation>
    <scope>NUCLEOTIDE SEQUENCE [LARGE SCALE GENOMIC DNA]</scope>
    <source>
        <strain evidence="10 11">DSM 22899</strain>
    </source>
</reference>
<organism evidence="10 11">
    <name type="scientific">Parapedobacter luteus</name>
    <dbReference type="NCBI Taxonomy" id="623280"/>
    <lineage>
        <taxon>Bacteria</taxon>
        <taxon>Pseudomonadati</taxon>
        <taxon>Bacteroidota</taxon>
        <taxon>Sphingobacteriia</taxon>
        <taxon>Sphingobacteriales</taxon>
        <taxon>Sphingobacteriaceae</taxon>
        <taxon>Parapedobacter</taxon>
    </lineage>
</organism>
<evidence type="ECO:0000256" key="6">
    <source>
        <dbReference type="ARBA" id="ARBA00022989"/>
    </source>
</evidence>
<feature type="transmembrane region" description="Helical" evidence="8">
    <location>
        <begin position="32"/>
        <end position="55"/>
    </location>
</feature>
<keyword evidence="7 8" id="KW-0472">Membrane</keyword>
<dbReference type="PANTHER" id="PTHR32309:SF13">
    <property type="entry name" value="FERRIC ENTEROBACTIN TRANSPORT PROTEIN FEPE"/>
    <property type="match status" value="1"/>
</dbReference>
<dbReference type="OrthoDB" id="9794577at2"/>
<keyword evidence="3 8" id="KW-0812">Transmembrane</keyword>
<evidence type="ECO:0000256" key="4">
    <source>
        <dbReference type="ARBA" id="ARBA00022741"/>
    </source>
</evidence>
<sequence length="785" mass="89179">MDAKLLNLPPQFADLIEQDKPKDFRLLLSKYLYHWPLFLLCLFFTLAGAFLYISYRQPAYTVRAKLTLSDEAKSTADKLAVQQLGFNVQKKEVKSQVEVLKSRKLILSVVSRLQLWTNYFHTDYRKRDLWKNTPLKLTMVQPSGLFKKDHTYLITIDDSTHFTLKKKDGTELSATFNDTLSDDFGRWKLTKTDRFDSFIGKTIRIEVSDPNKVVTRYQKEIMVTLDKVDPIVDLSLTDVIPERGSAILDMLIEAYEDYNVTDKRLETKNTLKFLDERLTSLTGELNAAEQNVAGFKSSVGLTDISSKSQFFLDNVQQNDALLNEVNVQLNVIEDIERFTTAGGSSTPPATIGIKDPGLISLVDQLTKLQLQKERLLATTPEGNPIFIPLNKQINSTKVALNDYIKSIKNSLVVTQRQLQRNNEQIESSIRSMPIQEQKYMSIKRQQSIKEGLYVYLLQKREETALSYASTLAGMKIIEQPYYDEPNGGKSFPVAVALLFGFLMPIGIIHIRESLRNKVMTREDITSATSAPIICELSHSNDKQNAIVVFDNSRLIIAEQMRILRTNLMRLYGRQEKGKVTLLTSSIASEGKSFVTANIGASLAASGRKTIVLELDLRKPELTRLLNLKIETVGLTSLLKGEVSKNEVIKPSGVHPLLYVMKSGPVPDNPSELLDNVAMEQLINELREEYDNILIDSPPVHLVTDGMILAAYCDVCLYVVRHNYTPKSELKFIDEIYRNHKLPNMNIVFNGVMMTNHFGYHIDYGYYDSTKQKFGHTVFGDFLKRF</sequence>
<evidence type="ECO:0000256" key="5">
    <source>
        <dbReference type="ARBA" id="ARBA00022840"/>
    </source>
</evidence>
<dbReference type="Pfam" id="PF02706">
    <property type="entry name" value="Wzz"/>
    <property type="match status" value="1"/>
</dbReference>
<dbReference type="GO" id="GO:0004713">
    <property type="term" value="F:protein tyrosine kinase activity"/>
    <property type="evidence" value="ECO:0007669"/>
    <property type="project" value="TreeGrafter"/>
</dbReference>
<dbReference type="InterPro" id="IPR027417">
    <property type="entry name" value="P-loop_NTPase"/>
</dbReference>
<keyword evidence="2" id="KW-1003">Cell membrane</keyword>
<proteinExistence type="predicted"/>
<dbReference type="Gene3D" id="3.40.50.300">
    <property type="entry name" value="P-loop containing nucleotide triphosphate hydrolases"/>
    <property type="match status" value="1"/>
</dbReference>
<dbReference type="RefSeq" id="WP_079715352.1">
    <property type="nucleotide sequence ID" value="NZ_FUYS01000001.1"/>
</dbReference>
<dbReference type="InterPro" id="IPR005702">
    <property type="entry name" value="Wzc-like_C"/>
</dbReference>
<evidence type="ECO:0000256" key="8">
    <source>
        <dbReference type="SAM" id="Phobius"/>
    </source>
</evidence>
<keyword evidence="6 8" id="KW-1133">Transmembrane helix</keyword>
<protein>
    <submittedName>
        <fullName evidence="10">Capsular exopolysaccharide family</fullName>
    </submittedName>
</protein>
<dbReference type="GO" id="GO:0005886">
    <property type="term" value="C:plasma membrane"/>
    <property type="evidence" value="ECO:0007669"/>
    <property type="project" value="UniProtKB-SubCell"/>
</dbReference>
<evidence type="ECO:0000256" key="1">
    <source>
        <dbReference type="ARBA" id="ARBA00004651"/>
    </source>
</evidence>
<dbReference type="STRING" id="623280.SAMN05660226_00644"/>
<evidence type="ECO:0000313" key="11">
    <source>
        <dbReference type="Proteomes" id="UP000190541"/>
    </source>
</evidence>
<comment type="subcellular location">
    <subcellularLocation>
        <location evidence="1">Cell membrane</location>
        <topology evidence="1">Multi-pass membrane protein</topology>
    </subcellularLocation>
</comment>
<dbReference type="GO" id="GO:0005524">
    <property type="term" value="F:ATP binding"/>
    <property type="evidence" value="ECO:0007669"/>
    <property type="project" value="UniProtKB-KW"/>
</dbReference>
<dbReference type="NCBIfam" id="TIGR01007">
    <property type="entry name" value="eps_fam"/>
    <property type="match status" value="1"/>
</dbReference>
<dbReference type="InterPro" id="IPR050445">
    <property type="entry name" value="Bact_polysacc_biosynth/exp"/>
</dbReference>
<dbReference type="CDD" id="cd05387">
    <property type="entry name" value="BY-kinase"/>
    <property type="match status" value="1"/>
</dbReference>
<dbReference type="PANTHER" id="PTHR32309">
    <property type="entry name" value="TYROSINE-PROTEIN KINASE"/>
    <property type="match status" value="1"/>
</dbReference>
<evidence type="ECO:0000256" key="2">
    <source>
        <dbReference type="ARBA" id="ARBA00022475"/>
    </source>
</evidence>
<keyword evidence="11" id="KW-1185">Reference proteome</keyword>
<dbReference type="SUPFAM" id="SSF52540">
    <property type="entry name" value="P-loop containing nucleoside triphosphate hydrolases"/>
    <property type="match status" value="1"/>
</dbReference>
<name>A0A1T5A7J9_9SPHI</name>
<accession>A0A1T5A7J9</accession>
<dbReference type="Proteomes" id="UP000190541">
    <property type="component" value="Unassembled WGS sequence"/>
</dbReference>
<keyword evidence="5" id="KW-0067">ATP-binding</keyword>